<dbReference type="EMBL" id="JAOQKI010000001">
    <property type="protein sequence ID" value="MCU6715663.1"/>
    <property type="molecule type" value="Genomic_DNA"/>
</dbReference>
<evidence type="ECO:0000313" key="1">
    <source>
        <dbReference type="EMBL" id="MCU6715663.1"/>
    </source>
</evidence>
<sequence>MPASKQLFIMKKQGRSENTAKKIENGLYTKKYNFSEKSIAKAKPVVYTNPCCDIDSVEA</sequence>
<name>A0ABT2SAB4_9FIRM</name>
<evidence type="ECO:0000313" key="2">
    <source>
        <dbReference type="Proteomes" id="UP001209666"/>
    </source>
</evidence>
<evidence type="ECO:0008006" key="3">
    <source>
        <dbReference type="Google" id="ProtNLM"/>
    </source>
</evidence>
<dbReference type="Proteomes" id="UP001209666">
    <property type="component" value="Unassembled WGS sequence"/>
</dbReference>
<comment type="caution">
    <text evidence="1">The sequence shown here is derived from an EMBL/GenBank/DDBJ whole genome shotgun (WGS) entry which is preliminary data.</text>
</comment>
<organism evidence="1 2">
    <name type="scientific">Roseburia amylophila</name>
    <dbReference type="NCBI Taxonomy" id="2981794"/>
    <lineage>
        <taxon>Bacteria</taxon>
        <taxon>Bacillati</taxon>
        <taxon>Bacillota</taxon>
        <taxon>Clostridia</taxon>
        <taxon>Lachnospirales</taxon>
        <taxon>Lachnospiraceae</taxon>
        <taxon>Roseburia</taxon>
    </lineage>
</organism>
<keyword evidence="2" id="KW-1185">Reference proteome</keyword>
<gene>
    <name evidence="1" type="ORF">OCV43_00040</name>
</gene>
<protein>
    <recommendedName>
        <fullName evidence="3">XRE family transcriptional regulator</fullName>
    </recommendedName>
</protein>
<reference evidence="1 2" key="1">
    <citation type="journal article" date="2021" name="ISME Commun">
        <title>Automated analysis of genomic sequences facilitates high-throughput and comprehensive description of bacteria.</title>
        <authorList>
            <person name="Hitch T.C.A."/>
        </authorList>
    </citation>
    <scope>NUCLEOTIDE SEQUENCE [LARGE SCALE GENOMIC DNA]</scope>
    <source>
        <strain evidence="1 2">Sanger_19</strain>
    </source>
</reference>
<dbReference type="RefSeq" id="WP_262623101.1">
    <property type="nucleotide sequence ID" value="NZ_JAOQKI010000001.1"/>
</dbReference>
<accession>A0ABT2SAB4</accession>
<proteinExistence type="predicted"/>